<dbReference type="SUPFAM" id="SSF47413">
    <property type="entry name" value="lambda repressor-like DNA-binding domains"/>
    <property type="match status" value="1"/>
</dbReference>
<evidence type="ECO:0000313" key="3">
    <source>
        <dbReference type="Proteomes" id="UP001597560"/>
    </source>
</evidence>
<dbReference type="InterPro" id="IPR001387">
    <property type="entry name" value="Cro/C1-type_HTH"/>
</dbReference>
<gene>
    <name evidence="2" type="ORF">ACFS6J_11920</name>
</gene>
<organism evidence="2 3">
    <name type="scientific">Olivibacter jilunii</name>
    <dbReference type="NCBI Taxonomy" id="985016"/>
    <lineage>
        <taxon>Bacteria</taxon>
        <taxon>Pseudomonadati</taxon>
        <taxon>Bacteroidota</taxon>
        <taxon>Sphingobacteriia</taxon>
        <taxon>Sphingobacteriales</taxon>
        <taxon>Sphingobacteriaceae</taxon>
        <taxon>Olivibacter</taxon>
    </lineage>
</organism>
<evidence type="ECO:0000259" key="1">
    <source>
        <dbReference type="PROSITE" id="PS50943"/>
    </source>
</evidence>
<sequence length="173" mass="20225">MANLNKELIKKNIFKLLDYSGLTDISFANLLDISDKQIKRIKKGEAEFSIDDINKACDFFKKTLASINSKEVEIDRKFRDKLIVQHKGNIEYSKLLQERPSITYAINFELLDNESFKTNGLDVSDISQVFEERGWEYSSSYISLAMSRNAEEIERIPHPTNKRRYAYKKRSKK</sequence>
<dbReference type="PROSITE" id="PS50943">
    <property type="entry name" value="HTH_CROC1"/>
    <property type="match status" value="1"/>
</dbReference>
<reference evidence="3" key="1">
    <citation type="journal article" date="2019" name="Int. J. Syst. Evol. Microbiol.">
        <title>The Global Catalogue of Microorganisms (GCM) 10K type strain sequencing project: providing services to taxonomists for standard genome sequencing and annotation.</title>
        <authorList>
            <consortium name="The Broad Institute Genomics Platform"/>
            <consortium name="The Broad Institute Genome Sequencing Center for Infectious Disease"/>
            <person name="Wu L."/>
            <person name="Ma J."/>
        </authorList>
    </citation>
    <scope>NUCLEOTIDE SEQUENCE [LARGE SCALE GENOMIC DNA]</scope>
    <source>
        <strain evidence="3">KCTC 23098</strain>
    </source>
</reference>
<dbReference type="Gene3D" id="1.10.260.40">
    <property type="entry name" value="lambda repressor-like DNA-binding domains"/>
    <property type="match status" value="1"/>
</dbReference>
<dbReference type="Proteomes" id="UP001597560">
    <property type="component" value="Unassembled WGS sequence"/>
</dbReference>
<comment type="caution">
    <text evidence="2">The sequence shown here is derived from an EMBL/GenBank/DDBJ whole genome shotgun (WGS) entry which is preliminary data.</text>
</comment>
<dbReference type="EMBL" id="JBHUPA010000007">
    <property type="protein sequence ID" value="MFD2962497.1"/>
    <property type="molecule type" value="Genomic_DNA"/>
</dbReference>
<feature type="domain" description="HTH cro/C1-type" evidence="1">
    <location>
        <begin position="27"/>
        <end position="67"/>
    </location>
</feature>
<dbReference type="InterPro" id="IPR010982">
    <property type="entry name" value="Lambda_DNA-bd_dom_sf"/>
</dbReference>
<protein>
    <recommendedName>
        <fullName evidence="1">HTH cro/C1-type domain-containing protein</fullName>
    </recommendedName>
</protein>
<accession>A0ABW6AZM4</accession>
<name>A0ABW6AZM4_9SPHI</name>
<keyword evidence="3" id="KW-1185">Reference proteome</keyword>
<proteinExistence type="predicted"/>
<evidence type="ECO:0000313" key="2">
    <source>
        <dbReference type="EMBL" id="MFD2962497.1"/>
    </source>
</evidence>
<dbReference type="RefSeq" id="WP_377610723.1">
    <property type="nucleotide sequence ID" value="NZ_JBHUPA010000007.1"/>
</dbReference>